<evidence type="ECO:0000313" key="5">
    <source>
        <dbReference type="Proteomes" id="UP000284841"/>
    </source>
</evidence>
<dbReference type="GO" id="GO:0005975">
    <property type="term" value="P:carbohydrate metabolic process"/>
    <property type="evidence" value="ECO:0007669"/>
    <property type="project" value="InterPro"/>
</dbReference>
<evidence type="ECO:0000259" key="3">
    <source>
        <dbReference type="PROSITE" id="PS51677"/>
    </source>
</evidence>
<dbReference type="RefSeq" id="WP_067537175.1">
    <property type="nucleotide sequence ID" value="NZ_AP025567.1"/>
</dbReference>
<dbReference type="InterPro" id="IPR002509">
    <property type="entry name" value="NODB_dom"/>
</dbReference>
<sequence>MLIELNKKKLKKVGAGALVAVLAISAAAGYRVLNPGPASQEKQTSESAATASASTETTNWGLSFQKDGETPIGNASAEELKKYNSYYCGNKDKKVIYLTFDAGYENGYMPEILDVLKKEKVPAAFFVVGTYIKENPDLIKRMEKEGHIVGNHTMTHPDMSAIADDAAFKKELNQVETLYKETTGKNMKKFYRPPQGKFSFYNLEQANKLGYTTVFWSLAYVDWYVDKQPTREEALQKLMPRTHNGAVILLHSTSKTNAQILQELITKWKEEGYQFKSLEKLSK</sequence>
<dbReference type="STRING" id="1776384.GCA_900086585_01944"/>
<dbReference type="Proteomes" id="UP000284841">
    <property type="component" value="Unassembled WGS sequence"/>
</dbReference>
<dbReference type="PANTHER" id="PTHR10587:SF78">
    <property type="entry name" value="PEPTIDOGLYCAN-N-ACETYLMURAMIC ACID DEACETYLASE PDAA"/>
    <property type="match status" value="1"/>
</dbReference>
<evidence type="ECO:0000313" key="4">
    <source>
        <dbReference type="EMBL" id="RHJ85951.1"/>
    </source>
</evidence>
<dbReference type="PROSITE" id="PS51677">
    <property type="entry name" value="NODB"/>
    <property type="match status" value="1"/>
</dbReference>
<dbReference type="NCBIfam" id="TIGR02884">
    <property type="entry name" value="spore_pdaA"/>
    <property type="match status" value="1"/>
</dbReference>
<dbReference type="OrthoDB" id="9812065at2"/>
<feature type="domain" description="NodB homology" evidence="3">
    <location>
        <begin position="94"/>
        <end position="276"/>
    </location>
</feature>
<feature type="chain" id="PRO_5038633394" evidence="2">
    <location>
        <begin position="29"/>
        <end position="283"/>
    </location>
</feature>
<dbReference type="InterPro" id="IPR050248">
    <property type="entry name" value="Polysacc_deacetylase_ArnD"/>
</dbReference>
<dbReference type="CDD" id="cd10948">
    <property type="entry name" value="CE4_BsPdaA_like"/>
    <property type="match status" value="1"/>
</dbReference>
<dbReference type="GO" id="GO:0016810">
    <property type="term" value="F:hydrolase activity, acting on carbon-nitrogen (but not peptide) bonds"/>
    <property type="evidence" value="ECO:0007669"/>
    <property type="project" value="InterPro"/>
</dbReference>
<feature type="compositionally biased region" description="Low complexity" evidence="1">
    <location>
        <begin position="45"/>
        <end position="58"/>
    </location>
</feature>
<dbReference type="EMBL" id="QRMS01000004">
    <property type="protein sequence ID" value="RHJ85951.1"/>
    <property type="molecule type" value="Genomic_DNA"/>
</dbReference>
<feature type="region of interest" description="Disordered" evidence="1">
    <location>
        <begin position="36"/>
        <end position="65"/>
    </location>
</feature>
<dbReference type="Gene3D" id="3.20.20.370">
    <property type="entry name" value="Glycoside hydrolase/deacetylase"/>
    <property type="match status" value="1"/>
</dbReference>
<dbReference type="Pfam" id="PF01522">
    <property type="entry name" value="Polysacc_deac_1"/>
    <property type="match status" value="1"/>
</dbReference>
<dbReference type="InterPro" id="IPR011330">
    <property type="entry name" value="Glyco_hydro/deAcase_b/a-brl"/>
</dbReference>
<accession>A0A415DYY0</accession>
<evidence type="ECO:0000256" key="2">
    <source>
        <dbReference type="SAM" id="SignalP"/>
    </source>
</evidence>
<keyword evidence="2" id="KW-0732">Signal</keyword>
<reference evidence="4 5" key="1">
    <citation type="submission" date="2018-08" db="EMBL/GenBank/DDBJ databases">
        <title>A genome reference for cultivated species of the human gut microbiota.</title>
        <authorList>
            <person name="Zou Y."/>
            <person name="Xue W."/>
            <person name="Luo G."/>
        </authorList>
    </citation>
    <scope>NUCLEOTIDE SEQUENCE [LARGE SCALE GENOMIC DNA]</scope>
    <source>
        <strain evidence="4 5">AM07-24</strain>
    </source>
</reference>
<name>A0A415DYY0_9FIRM</name>
<gene>
    <name evidence="4" type="primary">pdaA</name>
    <name evidence="4" type="ORF">DW099_14000</name>
</gene>
<evidence type="ECO:0000256" key="1">
    <source>
        <dbReference type="SAM" id="MobiDB-lite"/>
    </source>
</evidence>
<feature type="signal peptide" evidence="2">
    <location>
        <begin position="1"/>
        <end position="28"/>
    </location>
</feature>
<protein>
    <submittedName>
        <fullName evidence="4">Delta-lactam-biosynthetic de-N-acetylase</fullName>
    </submittedName>
</protein>
<dbReference type="GO" id="GO:0016020">
    <property type="term" value="C:membrane"/>
    <property type="evidence" value="ECO:0007669"/>
    <property type="project" value="TreeGrafter"/>
</dbReference>
<comment type="caution">
    <text evidence="4">The sequence shown here is derived from an EMBL/GenBank/DDBJ whole genome shotgun (WGS) entry which is preliminary data.</text>
</comment>
<dbReference type="InterPro" id="IPR014235">
    <property type="entry name" value="Spore_PdaA"/>
</dbReference>
<dbReference type="PANTHER" id="PTHR10587">
    <property type="entry name" value="GLYCOSYL TRANSFERASE-RELATED"/>
    <property type="match status" value="1"/>
</dbReference>
<proteinExistence type="predicted"/>
<dbReference type="GeneID" id="83004305"/>
<organism evidence="4 5">
    <name type="scientific">Emergencia timonensis</name>
    <dbReference type="NCBI Taxonomy" id="1776384"/>
    <lineage>
        <taxon>Bacteria</taxon>
        <taxon>Bacillati</taxon>
        <taxon>Bacillota</taxon>
        <taxon>Clostridia</taxon>
        <taxon>Peptostreptococcales</taxon>
        <taxon>Anaerovoracaceae</taxon>
        <taxon>Emergencia</taxon>
    </lineage>
</organism>
<dbReference type="SUPFAM" id="SSF88713">
    <property type="entry name" value="Glycoside hydrolase/deacetylase"/>
    <property type="match status" value="1"/>
</dbReference>
<dbReference type="AlphaFoldDB" id="A0A415DYY0"/>
<keyword evidence="5" id="KW-1185">Reference proteome</keyword>